<evidence type="ECO:0000313" key="2">
    <source>
        <dbReference type="EMBL" id="OGC40829.1"/>
    </source>
</evidence>
<dbReference type="AlphaFoldDB" id="A0A1F4U7G9"/>
<sequence length="201" mass="22741">MMQEAILKNNKIKEERIRLYKSFGYDQEAARDFIVDKILPVEGKVLEVGTGKGHTAVLLAKKAGYVISVDISAEEQQIAKLNAASEDVSHKTGFVVCDAEKLPYKDRSFDTVVSVNAFHHFKRPFAVLSEMIRVCDKKLAIADFNDEGFRIIRRVHKSEGHEHQEECGDFSIVGAYLKEHGFIVKKHEGCCQLVYVAERIK</sequence>
<reference evidence="2 3" key="1">
    <citation type="journal article" date="2016" name="Nat. Commun.">
        <title>Thousands of microbial genomes shed light on interconnected biogeochemical processes in an aquifer system.</title>
        <authorList>
            <person name="Anantharaman K."/>
            <person name="Brown C.T."/>
            <person name="Hug L.A."/>
            <person name="Sharon I."/>
            <person name="Castelle C.J."/>
            <person name="Probst A.J."/>
            <person name="Thomas B.C."/>
            <person name="Singh A."/>
            <person name="Wilkins M.J."/>
            <person name="Karaoz U."/>
            <person name="Brodie E.L."/>
            <person name="Williams K.H."/>
            <person name="Hubbard S.S."/>
            <person name="Banfield J.F."/>
        </authorList>
    </citation>
    <scope>NUCLEOTIDE SEQUENCE [LARGE SCALE GENOMIC DNA]</scope>
</reference>
<feature type="domain" description="Methyltransferase type 11" evidence="1">
    <location>
        <begin position="46"/>
        <end position="136"/>
    </location>
</feature>
<dbReference type="PANTHER" id="PTHR43667:SF2">
    <property type="entry name" value="FATTY ACID C-METHYL TRANSFERASE"/>
    <property type="match status" value="1"/>
</dbReference>
<name>A0A1F4U7G9_UNCSA</name>
<dbReference type="Gene3D" id="3.40.50.150">
    <property type="entry name" value="Vaccinia Virus protein VP39"/>
    <property type="match status" value="1"/>
</dbReference>
<dbReference type="SUPFAM" id="SSF53335">
    <property type="entry name" value="S-adenosyl-L-methionine-dependent methyltransferases"/>
    <property type="match status" value="1"/>
</dbReference>
<dbReference type="Pfam" id="PF08241">
    <property type="entry name" value="Methyltransf_11"/>
    <property type="match status" value="1"/>
</dbReference>
<dbReference type="InterPro" id="IPR050723">
    <property type="entry name" value="CFA/CMAS"/>
</dbReference>
<comment type="caution">
    <text evidence="2">The sequence shown here is derived from an EMBL/GenBank/DDBJ whole genome shotgun (WGS) entry which is preliminary data.</text>
</comment>
<organism evidence="2 3">
    <name type="scientific">candidate division WOR-1 bacterium RIFOXYC2_FULL_46_14</name>
    <dbReference type="NCBI Taxonomy" id="1802587"/>
    <lineage>
        <taxon>Bacteria</taxon>
        <taxon>Bacillati</taxon>
        <taxon>Saganbacteria</taxon>
    </lineage>
</organism>
<dbReference type="InterPro" id="IPR013216">
    <property type="entry name" value="Methyltransf_11"/>
</dbReference>
<dbReference type="CDD" id="cd02440">
    <property type="entry name" value="AdoMet_MTases"/>
    <property type="match status" value="1"/>
</dbReference>
<proteinExistence type="predicted"/>
<gene>
    <name evidence="2" type="ORF">A2438_00855</name>
</gene>
<protein>
    <recommendedName>
        <fullName evidence="1">Methyltransferase type 11 domain-containing protein</fullName>
    </recommendedName>
</protein>
<dbReference type="GO" id="GO:0008757">
    <property type="term" value="F:S-adenosylmethionine-dependent methyltransferase activity"/>
    <property type="evidence" value="ECO:0007669"/>
    <property type="project" value="InterPro"/>
</dbReference>
<evidence type="ECO:0000259" key="1">
    <source>
        <dbReference type="Pfam" id="PF08241"/>
    </source>
</evidence>
<dbReference type="Proteomes" id="UP000179242">
    <property type="component" value="Unassembled WGS sequence"/>
</dbReference>
<dbReference type="InterPro" id="IPR029063">
    <property type="entry name" value="SAM-dependent_MTases_sf"/>
</dbReference>
<dbReference type="EMBL" id="MEUJ01000002">
    <property type="protein sequence ID" value="OGC40829.1"/>
    <property type="molecule type" value="Genomic_DNA"/>
</dbReference>
<evidence type="ECO:0000313" key="3">
    <source>
        <dbReference type="Proteomes" id="UP000179242"/>
    </source>
</evidence>
<accession>A0A1F4U7G9</accession>
<dbReference type="PANTHER" id="PTHR43667">
    <property type="entry name" value="CYCLOPROPANE-FATTY-ACYL-PHOSPHOLIPID SYNTHASE"/>
    <property type="match status" value="1"/>
</dbReference>